<sequence length="568" mass="60985">MTETTATTTRRAPGLPAEGAQPGPDGGTRTGWTLAARSAEHAALRPDHPAVRCEDRTLTHAELHRYSNRLAHGLRAAGVGRADRVAFLGRESEDYYALVLACAKAGAVMVPVNWRLTGGEVDHILRDSGARLLFVEEEFAAVAGRILPRLPEVREVVSTDGPTDRDGDGDEPADGDGPGRVGRGAGLRRWCAAHPDTDHSPGTGPDDPVAQIYTSGTTGLPKGVVLAQRSFFTLPRAMRADGVAWIDWLPEDVNLISLPGFGIAGLGWFLHGFNAGGTNIVMRMFVAKEAVELIERHRVTTTFAAPAMLGMMLDEPAASAEAFASLRKIAYGAAPISEPLLRRSMEVFGCELAQIYASTETGSVAVSLPPEEHYPGNPLLLSVGRACPGNELRIVDPQGQELPAGEIGQVCIRTPSAMLGYWRLPEVTAATLVDGWLHMGDAGCLDEAGNLFLCDRINDTIIVGGQNVYPAEVEKALAEHPAVADSAVVGLPDPRWGETVQAVVVLREGAAATPRQLLMFLHGRIADYKIPCDYRFTDTLPRNPSGKVLRREIRERLREQAAAVPDRP</sequence>
<dbReference type="InterPro" id="IPR042099">
    <property type="entry name" value="ANL_N_sf"/>
</dbReference>
<dbReference type="FunFam" id="3.30.300.30:FF:000008">
    <property type="entry name" value="2,3-dihydroxybenzoate-AMP ligase"/>
    <property type="match status" value="1"/>
</dbReference>
<dbReference type="RefSeq" id="WP_211042953.1">
    <property type="nucleotide sequence ID" value="NZ_JAELVF020000001.1"/>
</dbReference>
<proteinExistence type="inferred from homology"/>
<feature type="region of interest" description="Disordered" evidence="3">
    <location>
        <begin position="154"/>
        <end position="181"/>
    </location>
</feature>
<dbReference type="PANTHER" id="PTHR43201">
    <property type="entry name" value="ACYL-COA SYNTHETASE"/>
    <property type="match status" value="1"/>
</dbReference>
<dbReference type="EMBL" id="JAELVF020000001">
    <property type="protein sequence ID" value="MBU7597830.1"/>
    <property type="molecule type" value="Genomic_DNA"/>
</dbReference>
<dbReference type="Gene3D" id="3.30.300.30">
    <property type="match status" value="1"/>
</dbReference>
<name>A0A949N1H6_9ACTN</name>
<feature type="domain" description="AMP-dependent synthetase/ligase" evidence="4">
    <location>
        <begin position="40"/>
        <end position="422"/>
    </location>
</feature>
<dbReference type="EC" id="6.2.1.3" evidence="6"/>
<feature type="compositionally biased region" description="Low complexity" evidence="3">
    <location>
        <begin position="1"/>
        <end position="12"/>
    </location>
</feature>
<dbReference type="InterPro" id="IPR000873">
    <property type="entry name" value="AMP-dep_synth/lig_dom"/>
</dbReference>
<feature type="region of interest" description="Disordered" evidence="3">
    <location>
        <begin position="1"/>
        <end position="31"/>
    </location>
</feature>
<dbReference type="SUPFAM" id="SSF56801">
    <property type="entry name" value="Acetyl-CoA synthetase-like"/>
    <property type="match status" value="1"/>
</dbReference>
<dbReference type="PANTHER" id="PTHR43201:SF5">
    <property type="entry name" value="MEDIUM-CHAIN ACYL-COA LIGASE ACSF2, MITOCHONDRIAL"/>
    <property type="match status" value="1"/>
</dbReference>
<dbReference type="GO" id="GO:0004467">
    <property type="term" value="F:long-chain fatty acid-CoA ligase activity"/>
    <property type="evidence" value="ECO:0007669"/>
    <property type="project" value="UniProtKB-EC"/>
</dbReference>
<protein>
    <submittedName>
        <fullName evidence="6">Long-chain-fatty-acid--CoA ligase</fullName>
        <ecNumber evidence="6">6.2.1.3</ecNumber>
    </submittedName>
</protein>
<evidence type="ECO:0000313" key="6">
    <source>
        <dbReference type="EMBL" id="MBU7597830.1"/>
    </source>
</evidence>
<reference evidence="6" key="1">
    <citation type="submission" date="2021-06" db="EMBL/GenBank/DDBJ databases">
        <title>Sequencing of actinobacteria type strains.</title>
        <authorList>
            <person name="Nguyen G.-S."/>
            <person name="Wentzel A."/>
        </authorList>
    </citation>
    <scope>NUCLEOTIDE SEQUENCE</scope>
    <source>
        <strain evidence="6">P38-E01</strain>
    </source>
</reference>
<keyword evidence="7" id="KW-1185">Reference proteome</keyword>
<dbReference type="NCBIfam" id="NF004837">
    <property type="entry name" value="PRK06187.1"/>
    <property type="match status" value="1"/>
</dbReference>
<dbReference type="Pfam" id="PF00501">
    <property type="entry name" value="AMP-binding"/>
    <property type="match status" value="1"/>
</dbReference>
<dbReference type="AlphaFoldDB" id="A0A949N1H6"/>
<evidence type="ECO:0000259" key="4">
    <source>
        <dbReference type="Pfam" id="PF00501"/>
    </source>
</evidence>
<dbReference type="InterPro" id="IPR025110">
    <property type="entry name" value="AMP-bd_C"/>
</dbReference>
<gene>
    <name evidence="6" type="ORF">JGS22_009420</name>
</gene>
<organism evidence="6 7">
    <name type="scientific">Streptomyces tardus</name>
    <dbReference type="NCBI Taxonomy" id="2780544"/>
    <lineage>
        <taxon>Bacteria</taxon>
        <taxon>Bacillati</taxon>
        <taxon>Actinomycetota</taxon>
        <taxon>Actinomycetes</taxon>
        <taxon>Kitasatosporales</taxon>
        <taxon>Streptomycetaceae</taxon>
        <taxon>Streptomyces</taxon>
    </lineage>
</organism>
<dbReference type="Proteomes" id="UP000694501">
    <property type="component" value="Unassembled WGS sequence"/>
</dbReference>
<dbReference type="Pfam" id="PF13193">
    <property type="entry name" value="AMP-binding_C"/>
    <property type="match status" value="1"/>
</dbReference>
<dbReference type="GO" id="GO:0031956">
    <property type="term" value="F:medium-chain fatty acid-CoA ligase activity"/>
    <property type="evidence" value="ECO:0007669"/>
    <property type="project" value="TreeGrafter"/>
</dbReference>
<evidence type="ECO:0000256" key="1">
    <source>
        <dbReference type="ARBA" id="ARBA00006432"/>
    </source>
</evidence>
<evidence type="ECO:0000259" key="5">
    <source>
        <dbReference type="Pfam" id="PF13193"/>
    </source>
</evidence>
<evidence type="ECO:0000256" key="2">
    <source>
        <dbReference type="ARBA" id="ARBA00022598"/>
    </source>
</evidence>
<dbReference type="Gene3D" id="3.40.50.12780">
    <property type="entry name" value="N-terminal domain of ligase-like"/>
    <property type="match status" value="1"/>
</dbReference>
<evidence type="ECO:0000313" key="7">
    <source>
        <dbReference type="Proteomes" id="UP000694501"/>
    </source>
</evidence>
<evidence type="ECO:0000256" key="3">
    <source>
        <dbReference type="SAM" id="MobiDB-lite"/>
    </source>
</evidence>
<keyword evidence="2 6" id="KW-0436">Ligase</keyword>
<accession>A0A949N1H6</accession>
<comment type="similarity">
    <text evidence="1">Belongs to the ATP-dependent AMP-binding enzyme family.</text>
</comment>
<dbReference type="InterPro" id="IPR045851">
    <property type="entry name" value="AMP-bd_C_sf"/>
</dbReference>
<comment type="caution">
    <text evidence="6">The sequence shown here is derived from an EMBL/GenBank/DDBJ whole genome shotgun (WGS) entry which is preliminary data.</text>
</comment>
<feature type="domain" description="AMP-binding enzyme C-terminal" evidence="5">
    <location>
        <begin position="472"/>
        <end position="547"/>
    </location>
</feature>
<feature type="compositionally biased region" description="Basic and acidic residues" evidence="3">
    <location>
        <begin position="154"/>
        <end position="166"/>
    </location>
</feature>